<feature type="chain" id="PRO_5046824337" description="DUF2946 domain-containing protein" evidence="1">
    <location>
        <begin position="20"/>
        <end position="134"/>
    </location>
</feature>
<comment type="caution">
    <text evidence="2">The sequence shown here is derived from an EMBL/GenBank/DDBJ whole genome shotgun (WGS) entry which is preliminary data.</text>
</comment>
<evidence type="ECO:0000313" key="2">
    <source>
        <dbReference type="EMBL" id="MDQ0346584.1"/>
    </source>
</evidence>
<evidence type="ECO:0000256" key="1">
    <source>
        <dbReference type="SAM" id="SignalP"/>
    </source>
</evidence>
<accession>A0ABU0DDV8</accession>
<feature type="signal peptide" evidence="1">
    <location>
        <begin position="1"/>
        <end position="19"/>
    </location>
</feature>
<sequence>MWLRILCALALLFALAAHHSPVASPSEAAIDLSQYTLPDGTVPDLCLTGADEDGNPHPVAHLPGCDACRLNAVMGLPEPSGDLYRRAEYRRAVRLPPPERRVAMPPPLYRISSRAPPAPAFAALFAAGLRLPVV</sequence>
<protein>
    <recommendedName>
        <fullName evidence="4">DUF2946 domain-containing protein</fullName>
    </recommendedName>
</protein>
<proteinExistence type="predicted"/>
<evidence type="ECO:0000313" key="3">
    <source>
        <dbReference type="Proteomes" id="UP001238467"/>
    </source>
</evidence>
<dbReference type="Proteomes" id="UP001238467">
    <property type="component" value="Unassembled WGS sequence"/>
</dbReference>
<keyword evidence="3" id="KW-1185">Reference proteome</keyword>
<dbReference type="RefSeq" id="WP_307058094.1">
    <property type="nucleotide sequence ID" value="NZ_JAUSUH010000002.1"/>
</dbReference>
<evidence type="ECO:0008006" key="4">
    <source>
        <dbReference type="Google" id="ProtNLM"/>
    </source>
</evidence>
<organism evidence="2 3">
    <name type="scientific">Ancylobacter vacuolatus</name>
    <dbReference type="NCBI Taxonomy" id="223389"/>
    <lineage>
        <taxon>Bacteria</taxon>
        <taxon>Pseudomonadati</taxon>
        <taxon>Pseudomonadota</taxon>
        <taxon>Alphaproteobacteria</taxon>
        <taxon>Hyphomicrobiales</taxon>
        <taxon>Xanthobacteraceae</taxon>
        <taxon>Ancylobacter</taxon>
    </lineage>
</organism>
<dbReference type="EMBL" id="JAUSUH010000002">
    <property type="protein sequence ID" value="MDQ0346584.1"/>
    <property type="molecule type" value="Genomic_DNA"/>
</dbReference>
<reference evidence="2 3" key="1">
    <citation type="submission" date="2023-07" db="EMBL/GenBank/DDBJ databases">
        <title>Genomic Encyclopedia of Type Strains, Phase IV (KMG-IV): sequencing the most valuable type-strain genomes for metagenomic binning, comparative biology and taxonomic classification.</title>
        <authorList>
            <person name="Goeker M."/>
        </authorList>
    </citation>
    <scope>NUCLEOTIDE SEQUENCE [LARGE SCALE GENOMIC DNA]</scope>
    <source>
        <strain evidence="2 3">DSM 1277</strain>
    </source>
</reference>
<name>A0ABU0DDV8_9HYPH</name>
<gene>
    <name evidence="2" type="ORF">J2S76_001001</name>
</gene>
<keyword evidence="1" id="KW-0732">Signal</keyword>